<evidence type="ECO:0000313" key="1">
    <source>
        <dbReference type="EMBL" id="SDK33865.1"/>
    </source>
</evidence>
<dbReference type="EMBL" id="FNFL01000005">
    <property type="protein sequence ID" value="SDK33865.1"/>
    <property type="molecule type" value="Genomic_DNA"/>
</dbReference>
<dbReference type="AlphaFoldDB" id="A0A1G9B4X1"/>
<evidence type="ECO:0000313" key="2">
    <source>
        <dbReference type="Proteomes" id="UP000198694"/>
    </source>
</evidence>
<sequence>MKIHLMLFITSVKQSKDVQEVMMKTVESAIRPMKGDILDDPGFHSKFHNGYEVAKVTISYASDTIWVSLAPLAIELEEISVETYIQHLKAHDWRIVSKEELQR</sequence>
<name>A0A1G9B4X1_9BACI</name>
<organism evidence="1 2">
    <name type="scientific">Sediminibacillus albus</name>
    <dbReference type="NCBI Taxonomy" id="407036"/>
    <lineage>
        <taxon>Bacteria</taxon>
        <taxon>Bacillati</taxon>
        <taxon>Bacillota</taxon>
        <taxon>Bacilli</taxon>
        <taxon>Bacillales</taxon>
        <taxon>Bacillaceae</taxon>
        <taxon>Sediminibacillus</taxon>
    </lineage>
</organism>
<dbReference type="OrthoDB" id="2454189at2"/>
<dbReference type="Proteomes" id="UP000198694">
    <property type="component" value="Unassembled WGS sequence"/>
</dbReference>
<gene>
    <name evidence="1" type="ORF">SAMN05216243_2782</name>
</gene>
<keyword evidence="2" id="KW-1185">Reference proteome</keyword>
<protein>
    <submittedName>
        <fullName evidence="1">Uncharacterized protein</fullName>
    </submittedName>
</protein>
<reference evidence="1 2" key="1">
    <citation type="submission" date="2016-10" db="EMBL/GenBank/DDBJ databases">
        <authorList>
            <person name="de Groot N.N."/>
        </authorList>
    </citation>
    <scope>NUCLEOTIDE SEQUENCE [LARGE SCALE GENOMIC DNA]</scope>
    <source>
        <strain evidence="1 2">CGMCC 1.6502</strain>
    </source>
</reference>
<proteinExistence type="predicted"/>
<accession>A0A1G9B4X1</accession>